<feature type="domain" description="DUF7077" evidence="7">
    <location>
        <begin position="1009"/>
        <end position="1129"/>
    </location>
</feature>
<evidence type="ECO:0000256" key="4">
    <source>
        <dbReference type="SAM" id="MobiDB-lite"/>
    </source>
</evidence>
<dbReference type="GO" id="GO:1990071">
    <property type="term" value="C:TRAPPII protein complex"/>
    <property type="evidence" value="ECO:0007669"/>
    <property type="project" value="InterPro"/>
</dbReference>
<keyword evidence="2" id="KW-0813">Transport</keyword>
<gene>
    <name evidence="8" type="ORF">M419DRAFT_108099</name>
</gene>
<protein>
    <recommendedName>
        <fullName evidence="10">TMEM1 family protein</fullName>
    </recommendedName>
</protein>
<organism evidence="8 9">
    <name type="scientific">Hypocrea jecorina (strain ATCC 56765 / BCRC 32924 / NRRL 11460 / Rut C-30)</name>
    <name type="common">Trichoderma reesei</name>
    <dbReference type="NCBI Taxonomy" id="1344414"/>
    <lineage>
        <taxon>Eukaryota</taxon>
        <taxon>Fungi</taxon>
        <taxon>Dikarya</taxon>
        <taxon>Ascomycota</taxon>
        <taxon>Pezizomycotina</taxon>
        <taxon>Sordariomycetes</taxon>
        <taxon>Hypocreomycetidae</taxon>
        <taxon>Hypocreales</taxon>
        <taxon>Hypocreaceae</taxon>
        <taxon>Trichoderma</taxon>
    </lineage>
</organism>
<feature type="region of interest" description="Disordered" evidence="4">
    <location>
        <begin position="186"/>
        <end position="210"/>
    </location>
</feature>
<dbReference type="InterPro" id="IPR022233">
    <property type="entry name" value="TRAPPC10/Trs130_C"/>
</dbReference>
<dbReference type="GO" id="GO:0005829">
    <property type="term" value="C:cytosol"/>
    <property type="evidence" value="ECO:0007669"/>
    <property type="project" value="GOC"/>
</dbReference>
<evidence type="ECO:0000256" key="1">
    <source>
        <dbReference type="ARBA" id="ARBA00004555"/>
    </source>
</evidence>
<dbReference type="GO" id="GO:0006891">
    <property type="term" value="P:intra-Golgi vesicle-mediated transport"/>
    <property type="evidence" value="ECO:0007669"/>
    <property type="project" value="TreeGrafter"/>
</dbReference>
<feature type="domain" description="TRAPPC10/Trs130 N-terminal" evidence="6">
    <location>
        <begin position="262"/>
        <end position="448"/>
    </location>
</feature>
<dbReference type="EMBL" id="KI911141">
    <property type="protein sequence ID" value="ETS04645.1"/>
    <property type="molecule type" value="Genomic_DNA"/>
</dbReference>
<proteinExistence type="predicted"/>
<dbReference type="Pfam" id="PF24965">
    <property type="entry name" value="TRS130_4HB"/>
    <property type="match status" value="1"/>
</dbReference>
<dbReference type="Pfam" id="PF12584">
    <property type="entry name" value="TRAPPC10"/>
    <property type="match status" value="1"/>
</dbReference>
<dbReference type="Proteomes" id="UP000024376">
    <property type="component" value="Unassembled WGS sequence"/>
</dbReference>
<dbReference type="InterPro" id="IPR055505">
    <property type="entry name" value="DUF7077"/>
</dbReference>
<feature type="region of interest" description="Disordered" evidence="4">
    <location>
        <begin position="683"/>
        <end position="717"/>
    </location>
</feature>
<dbReference type="Pfam" id="PF23274">
    <property type="entry name" value="DUF7077"/>
    <property type="match status" value="1"/>
</dbReference>
<name>A0A024SGG2_HYPJR</name>
<dbReference type="GO" id="GO:0034498">
    <property type="term" value="P:early endosome to Golgi transport"/>
    <property type="evidence" value="ECO:0007669"/>
    <property type="project" value="TreeGrafter"/>
</dbReference>
<dbReference type="KEGG" id="trr:M419DRAFT_108099"/>
<evidence type="ECO:0000259" key="5">
    <source>
        <dbReference type="Pfam" id="PF12584"/>
    </source>
</evidence>
<evidence type="ECO:0000313" key="8">
    <source>
        <dbReference type="EMBL" id="ETS04645.1"/>
    </source>
</evidence>
<sequence length="1551" mass="169911">MDQQTSTSTVTVEYFDPHDVFKLLAPGLVPRLPLHNLNWQSHSGPLRSIDTLHVELIRGNLEVPEATLSPSGRRSGSISRGSDGLRSRSVSVSTESGRAPPSLRSKASGNLRRHQIPGLRRTPYLKMLLVRCDDNDSYKNSVRAEVREWVKVHTTPASTSKKGSGQENHDAFEWLIVHVVIPNTVASTQPRSSGRSDSAEKSTASRWRPGTTPLLEKLRADFNATTKGSQDHVAQIRIGINDVPYDLLPRVVPAVPTGYTETELDAENAWNDLIAKMKSLILASFDMRVTQYEEDIREKDAQRTLPGWNFCTFFILKEGLARGFESVGLVEDALVGYDELSVGLDTILHEQLESGQPERHGGEMLAYTEGLREMAEKALEITAEYSSDGGSDAESKTLKAKGPNFDQIAISSTAKAYRDMILANKVSVFDFRCYIFSRQIALLLRLGHALSSKEELIAMLKSQQESILYGEAPLAPPPPNHKDEPENLTTFAEICQRTLQFIPSVSQILRRDVILGLTASKTPSRKPQKLSPLVEETVDNMVASFAFSVAQQILAQTSTKALPIPPSSLSYGDGLEQKTSIPEPKTMIHPARNSSLSPRSGIPPTPLSPGFFPGPGRKFPTDEDAQGTKTFVKNGLEDLAARRAELYMLSRSILSSLGKKRGWSDGWDEAPLVGGIGFDNMEDVDLNDDDRADDDGEGDEGDASTSSKETYTPSMAGIDNPVLRTAIDNTDDFYRLYEILTDKAMRHFTVANHDHAVHSSMADLAVLKVHLKDYKAASSYFSLTTPFFGESGWSLLELSMLIMYCQCLDEINPKGEHVGVALKLLTKYCAAEKERLQKKSGLIRFSQSKTYPEAWPVTGIVEKLTRLARSLSKEVKVPLENFLMDVELDGFPVYDDNQDGCSLNISLRSLLPEEISFDSARLRITAVDEGPSRERLFEAAAGSPIILKPGKNKIRVSCRSVVSGRYRIDRLVLSTKNLVLHFERDVKNASSSTTDIFKHADVMLFQRASAFDFSMCATKQTSLDKNNSIDLVIHTGWNALKKCEIRVKPATGGLRFLTTEAAFVDSSMQFAKPPEAGVFHMDAIGANEVVTIRFPYSVEQDVADIFAKIEATYITEADETFSLAKSVAVHVALALGVNVQDVFKHEALFSRFNVSTASASPLRLYKSELLKSELFDSVFGVPSSSPVFIFPKQPASLLYKVKRIPGAKAGKRGGRTMYLKLDYTSLEAEMEELVRRSLTEALETTSLTQYTKHVVATAWRELKSKMVPRDLEQATLMGEMMTTSLRDVVWERHFAGIGGAPGVGERAAEELSAFLRSWQKANGRLVIPREGIVEPSSILIPVEIPALPVLHTADIRLQSSIPSPVKDSTSAGLPTVCTNQMLPATLHLKWTRIWDADAAARSDQEFSYEVTAPADTWLLGGRRKGHFVIPGPSASSPAETMTSSAATEAEIPLIMIPLREGWLPYPLVEIREVVNADGDGGGGAGAGAGAGAGGQATALGCEVDLRNLGETVRVVGDRSGMTVSLDASGPGGGPLVFESERLPGFRGKIIE</sequence>
<evidence type="ECO:0000256" key="2">
    <source>
        <dbReference type="ARBA" id="ARBA00022448"/>
    </source>
</evidence>
<feature type="domain" description="TRAPPC10/Trs130 N-terminal" evidence="6">
    <location>
        <begin position="117"/>
        <end position="226"/>
    </location>
</feature>
<keyword evidence="3" id="KW-0333">Golgi apparatus</keyword>
<accession>A0A024SGG2</accession>
<feature type="compositionally biased region" description="Low complexity" evidence="4">
    <location>
        <begin position="609"/>
        <end position="618"/>
    </location>
</feature>
<feature type="compositionally biased region" description="Low complexity" evidence="4">
    <location>
        <begin position="69"/>
        <end position="93"/>
    </location>
</feature>
<dbReference type="InterPro" id="IPR045126">
    <property type="entry name" value="TRAPPC10/Trs130"/>
</dbReference>
<evidence type="ECO:0000313" key="9">
    <source>
        <dbReference type="Proteomes" id="UP000024376"/>
    </source>
</evidence>
<feature type="region of interest" description="Disordered" evidence="4">
    <location>
        <begin position="66"/>
        <end position="116"/>
    </location>
</feature>
<evidence type="ECO:0000259" key="7">
    <source>
        <dbReference type="Pfam" id="PF23274"/>
    </source>
</evidence>
<feature type="compositionally biased region" description="Polar residues" evidence="4">
    <location>
        <begin position="703"/>
        <end position="713"/>
    </location>
</feature>
<evidence type="ECO:0000259" key="6">
    <source>
        <dbReference type="Pfam" id="PF23036"/>
    </source>
</evidence>
<dbReference type="OrthoDB" id="10256906at2759"/>
<feature type="compositionally biased region" description="Acidic residues" evidence="4">
    <location>
        <begin position="683"/>
        <end position="702"/>
    </location>
</feature>
<dbReference type="InterPro" id="IPR056913">
    <property type="entry name" value="TRAPPC10/Trs130_N"/>
</dbReference>
<feature type="domain" description="TRAPPC10/Trs130 C-terminal" evidence="5">
    <location>
        <begin position="1341"/>
        <end position="1515"/>
    </location>
</feature>
<dbReference type="PANTHER" id="PTHR13251:SF3">
    <property type="entry name" value="TRAFFICKING PROTEIN PARTICLE COMPLEX SUBUNIT 10"/>
    <property type="match status" value="1"/>
</dbReference>
<dbReference type="Pfam" id="PF23036">
    <property type="entry name" value="TRAPPC10_1st"/>
    <property type="match status" value="2"/>
</dbReference>
<feature type="region of interest" description="Disordered" evidence="4">
    <location>
        <begin position="579"/>
        <end position="624"/>
    </location>
</feature>
<evidence type="ECO:0000256" key="3">
    <source>
        <dbReference type="ARBA" id="ARBA00023034"/>
    </source>
</evidence>
<feature type="compositionally biased region" description="Polar residues" evidence="4">
    <location>
        <begin position="186"/>
        <end position="205"/>
    </location>
</feature>
<dbReference type="HOGENOM" id="CLU_001428_1_1_1"/>
<comment type="subcellular location">
    <subcellularLocation>
        <location evidence="1">Golgi apparatus</location>
    </subcellularLocation>
</comment>
<reference evidence="9" key="1">
    <citation type="journal article" date="2013" name="Ind. Biotechnol.">
        <title>Comparative genomics analysis of Trichoderma reesei strains.</title>
        <authorList>
            <person name="Koike H."/>
            <person name="Aerts A."/>
            <person name="LaButti K."/>
            <person name="Grigoriev I.V."/>
            <person name="Baker S.E."/>
        </authorList>
    </citation>
    <scope>NUCLEOTIDE SEQUENCE [LARGE SCALE GENOMIC DNA]</scope>
    <source>
        <strain evidence="9">ATCC 56765 / BCRC 32924 / NRRL 11460 / Rut C-30</strain>
    </source>
</reference>
<evidence type="ECO:0008006" key="10">
    <source>
        <dbReference type="Google" id="ProtNLM"/>
    </source>
</evidence>
<dbReference type="PANTHER" id="PTHR13251">
    <property type="entry name" value="EPILEPSY HOLOPROSENCEPHALY CANDIDATE 1/TMEM1"/>
    <property type="match status" value="1"/>
</dbReference>